<dbReference type="AlphaFoldDB" id="A0A382Y044"/>
<organism evidence="3">
    <name type="scientific">marine metagenome</name>
    <dbReference type="NCBI Taxonomy" id="408172"/>
    <lineage>
        <taxon>unclassified sequences</taxon>
        <taxon>metagenomes</taxon>
        <taxon>ecological metagenomes</taxon>
    </lineage>
</organism>
<feature type="non-terminal residue" evidence="3">
    <location>
        <position position="267"/>
    </location>
</feature>
<keyword evidence="2" id="KW-0472">Membrane</keyword>
<proteinExistence type="predicted"/>
<sequence length="267" mass="30597">WYSIVGLMAIFSGAALAIAIMGGVLEVGKLVTASWLYNYWKVVPKFLKIYLTSAVIGLMFITSMGIFGFLSKAHLEQTAMSEEQIAQISVHEGKLVRSNAKIQRWNDDIGRLNRGENVRVDLLIKTEQEQLNIIYDRIKDEKAQLKVIADEQIVVQENKLTEYAERTKTDLALLQQRPDGKIDEESGKTEKEIAIDKVRKRDRGVSWVARDKMRKISEQLRNDFDKISNEYAPQIKTINTRIQELRQQAQLKTEDLDAKIIQLEGFI</sequence>
<protein>
    <submittedName>
        <fullName evidence="3">Uncharacterized protein</fullName>
    </submittedName>
</protein>
<accession>A0A382Y044</accession>
<name>A0A382Y044_9ZZZZ</name>
<reference evidence="3" key="1">
    <citation type="submission" date="2018-05" db="EMBL/GenBank/DDBJ databases">
        <authorList>
            <person name="Lanie J.A."/>
            <person name="Ng W.-L."/>
            <person name="Kazmierczak K.M."/>
            <person name="Andrzejewski T.M."/>
            <person name="Davidsen T.M."/>
            <person name="Wayne K.J."/>
            <person name="Tettelin H."/>
            <person name="Glass J.I."/>
            <person name="Rusch D."/>
            <person name="Podicherti R."/>
            <person name="Tsui H.-C.T."/>
            <person name="Winkler M.E."/>
        </authorList>
    </citation>
    <scope>NUCLEOTIDE SEQUENCE</scope>
</reference>
<dbReference type="EMBL" id="UINC01171517">
    <property type="protein sequence ID" value="SVD76121.1"/>
    <property type="molecule type" value="Genomic_DNA"/>
</dbReference>
<evidence type="ECO:0000256" key="1">
    <source>
        <dbReference type="SAM" id="Coils"/>
    </source>
</evidence>
<feature type="transmembrane region" description="Helical" evidence="2">
    <location>
        <begin position="6"/>
        <end position="28"/>
    </location>
</feature>
<feature type="non-terminal residue" evidence="3">
    <location>
        <position position="1"/>
    </location>
</feature>
<keyword evidence="2" id="KW-0812">Transmembrane</keyword>
<feature type="coiled-coil region" evidence="1">
    <location>
        <begin position="210"/>
        <end position="255"/>
    </location>
</feature>
<gene>
    <name evidence="3" type="ORF">METZ01_LOCUS428975</name>
</gene>
<evidence type="ECO:0000313" key="3">
    <source>
        <dbReference type="EMBL" id="SVD76121.1"/>
    </source>
</evidence>
<feature type="transmembrane region" description="Helical" evidence="2">
    <location>
        <begin position="49"/>
        <end position="70"/>
    </location>
</feature>
<keyword evidence="2" id="KW-1133">Transmembrane helix</keyword>
<keyword evidence="1" id="KW-0175">Coiled coil</keyword>
<evidence type="ECO:0000256" key="2">
    <source>
        <dbReference type="SAM" id="Phobius"/>
    </source>
</evidence>